<comment type="subcellular location">
    <subcellularLocation>
        <location evidence="1">Membrane</location>
        <topology evidence="1">Multi-pass membrane protein</topology>
    </subcellularLocation>
</comment>
<keyword evidence="4 5" id="KW-0472">Membrane</keyword>
<evidence type="ECO:0000313" key="7">
    <source>
        <dbReference type="EMBL" id="SDC57952.1"/>
    </source>
</evidence>
<reference evidence="8 10" key="2">
    <citation type="submission" date="2019-04" db="EMBL/GenBank/DDBJ databases">
        <title>Draft genome sequence data and analysis of a Fermenting Bacterium, Geotoga petraea strain HO-Geo1, isolated from heavy-oil petroleum reservoir in Russia.</title>
        <authorList>
            <person name="Grouzdev D.S."/>
            <person name="Semenova E.M."/>
            <person name="Sokolova D.S."/>
            <person name="Tourova T.P."/>
            <person name="Poltaraus A.B."/>
            <person name="Nazina T.N."/>
        </authorList>
    </citation>
    <scope>NUCLEOTIDE SEQUENCE [LARGE SCALE GENOMIC DNA]</scope>
    <source>
        <strain evidence="8 10">HO-Geo1</strain>
    </source>
</reference>
<keyword evidence="7" id="KW-0378">Hydrolase</keyword>
<organism evidence="7 9">
    <name type="scientific">Geotoga petraea</name>
    <dbReference type="NCBI Taxonomy" id="28234"/>
    <lineage>
        <taxon>Bacteria</taxon>
        <taxon>Thermotogati</taxon>
        <taxon>Thermotogota</taxon>
        <taxon>Thermotogae</taxon>
        <taxon>Petrotogales</taxon>
        <taxon>Petrotogaceae</taxon>
        <taxon>Geotoga</taxon>
    </lineage>
</organism>
<evidence type="ECO:0000313" key="8">
    <source>
        <dbReference type="EMBL" id="TGG87375.1"/>
    </source>
</evidence>
<dbReference type="SUPFAM" id="SSF141322">
    <property type="entry name" value="NfeD domain-like"/>
    <property type="match status" value="1"/>
</dbReference>
<dbReference type="Gene3D" id="2.40.50.140">
    <property type="entry name" value="Nucleic acid-binding proteins"/>
    <property type="match status" value="1"/>
</dbReference>
<dbReference type="STRING" id="28234.SAMN04488588_1350"/>
<keyword evidence="3 5" id="KW-1133">Transmembrane helix</keyword>
<dbReference type="InterPro" id="IPR052165">
    <property type="entry name" value="Membrane_assoc_protease"/>
</dbReference>
<feature type="transmembrane region" description="Helical" evidence="5">
    <location>
        <begin position="7"/>
        <end position="31"/>
    </location>
</feature>
<evidence type="ECO:0000313" key="9">
    <source>
        <dbReference type="Proteomes" id="UP000199322"/>
    </source>
</evidence>
<evidence type="ECO:0000313" key="10">
    <source>
        <dbReference type="Proteomes" id="UP000297288"/>
    </source>
</evidence>
<dbReference type="GO" id="GO:0005886">
    <property type="term" value="C:plasma membrane"/>
    <property type="evidence" value="ECO:0007669"/>
    <property type="project" value="TreeGrafter"/>
</dbReference>
<protein>
    <submittedName>
        <fullName evidence="7">Membrane protein implicated in regulation of membrane protease activity</fullName>
    </submittedName>
    <submittedName>
        <fullName evidence="8">NfeD family protein</fullName>
    </submittedName>
</protein>
<dbReference type="Proteomes" id="UP000297288">
    <property type="component" value="Unassembled WGS sequence"/>
</dbReference>
<dbReference type="Pfam" id="PF01957">
    <property type="entry name" value="NfeD"/>
    <property type="match status" value="1"/>
</dbReference>
<dbReference type="AlphaFoldDB" id="A0A1G6MR17"/>
<sequence length="146" mass="16747">MPQWAFWIILSVIFGFVEIISPTFFFFWFAIGALVSGVVSLFIESFTLNLAIFIIVSLLLWISTRKIVSRWYKNSSPNKLYLDTLEGREGVIRAIDNEGKMIVNIKGDQWRAYSEDDSQELNVGDKIKVTKKSGNIIYVKKIDKGE</sequence>
<dbReference type="EMBL" id="FMYV01000005">
    <property type="protein sequence ID" value="SDC57952.1"/>
    <property type="molecule type" value="Genomic_DNA"/>
</dbReference>
<evidence type="ECO:0000256" key="2">
    <source>
        <dbReference type="ARBA" id="ARBA00022692"/>
    </source>
</evidence>
<dbReference type="InterPro" id="IPR002810">
    <property type="entry name" value="NfeD-like_C"/>
</dbReference>
<dbReference type="GO" id="GO:0008233">
    <property type="term" value="F:peptidase activity"/>
    <property type="evidence" value="ECO:0007669"/>
    <property type="project" value="UniProtKB-KW"/>
</dbReference>
<accession>A0A1G6MR17</accession>
<feature type="transmembrane region" description="Helical" evidence="5">
    <location>
        <begin position="37"/>
        <end position="62"/>
    </location>
</feature>
<dbReference type="RefSeq" id="WP_091403944.1">
    <property type="nucleotide sequence ID" value="NZ_FMYV01000005.1"/>
</dbReference>
<proteinExistence type="predicted"/>
<dbReference type="InterPro" id="IPR012340">
    <property type="entry name" value="NA-bd_OB-fold"/>
</dbReference>
<evidence type="ECO:0000259" key="6">
    <source>
        <dbReference type="Pfam" id="PF01957"/>
    </source>
</evidence>
<dbReference type="EMBL" id="SRME01000005">
    <property type="protein sequence ID" value="TGG87375.1"/>
    <property type="molecule type" value="Genomic_DNA"/>
</dbReference>
<evidence type="ECO:0000256" key="3">
    <source>
        <dbReference type="ARBA" id="ARBA00022989"/>
    </source>
</evidence>
<dbReference type="Proteomes" id="UP000199322">
    <property type="component" value="Unassembled WGS sequence"/>
</dbReference>
<keyword evidence="9" id="KW-1185">Reference proteome</keyword>
<feature type="domain" description="NfeD-like C-terminal" evidence="6">
    <location>
        <begin position="83"/>
        <end position="141"/>
    </location>
</feature>
<evidence type="ECO:0000256" key="5">
    <source>
        <dbReference type="SAM" id="Phobius"/>
    </source>
</evidence>
<dbReference type="PANTHER" id="PTHR33507:SF3">
    <property type="entry name" value="INNER MEMBRANE PROTEIN YBBJ"/>
    <property type="match status" value="1"/>
</dbReference>
<evidence type="ECO:0000256" key="1">
    <source>
        <dbReference type="ARBA" id="ARBA00004141"/>
    </source>
</evidence>
<dbReference type="OrthoDB" id="37442at2"/>
<keyword evidence="2 5" id="KW-0812">Transmembrane</keyword>
<evidence type="ECO:0000256" key="4">
    <source>
        <dbReference type="ARBA" id="ARBA00023136"/>
    </source>
</evidence>
<keyword evidence="7" id="KW-0645">Protease</keyword>
<gene>
    <name evidence="8" type="ORF">E4650_08720</name>
    <name evidence="7" type="ORF">SAMN04488588_1350</name>
</gene>
<reference evidence="7 9" key="1">
    <citation type="submission" date="2016-10" db="EMBL/GenBank/DDBJ databases">
        <authorList>
            <person name="de Groot N.N."/>
        </authorList>
    </citation>
    <scope>NUCLEOTIDE SEQUENCE [LARGE SCALE GENOMIC DNA]</scope>
    <source>
        <strain evidence="7 9">WG14</strain>
    </source>
</reference>
<dbReference type="GO" id="GO:0006508">
    <property type="term" value="P:proteolysis"/>
    <property type="evidence" value="ECO:0007669"/>
    <property type="project" value="UniProtKB-KW"/>
</dbReference>
<name>A0A1G6MR17_9BACT</name>
<dbReference type="PANTHER" id="PTHR33507">
    <property type="entry name" value="INNER MEMBRANE PROTEIN YBBJ"/>
    <property type="match status" value="1"/>
</dbReference>